<evidence type="ECO:0000256" key="3">
    <source>
        <dbReference type="ARBA" id="ARBA00023004"/>
    </source>
</evidence>
<dbReference type="AlphaFoldDB" id="A0A9P9AJZ9"/>
<comment type="cofactor">
    <cofactor evidence="4">
        <name>heme</name>
        <dbReference type="ChEBI" id="CHEBI:30413"/>
    </cofactor>
</comment>
<keyword evidence="3 4" id="KW-0408">Iron</keyword>
<dbReference type="PRINTS" id="PR00385">
    <property type="entry name" value="P450"/>
</dbReference>
<dbReference type="GO" id="GO:0016705">
    <property type="term" value="F:oxidoreductase activity, acting on paired donors, with incorporation or reduction of molecular oxygen"/>
    <property type="evidence" value="ECO:0007669"/>
    <property type="project" value="InterPro"/>
</dbReference>
<evidence type="ECO:0000313" key="6">
    <source>
        <dbReference type="EMBL" id="KAH6876594.1"/>
    </source>
</evidence>
<keyword evidence="5" id="KW-1133">Transmembrane helix</keyword>
<dbReference type="GO" id="GO:0004497">
    <property type="term" value="F:monooxygenase activity"/>
    <property type="evidence" value="ECO:0007669"/>
    <property type="project" value="InterPro"/>
</dbReference>
<keyword evidence="1 4" id="KW-0349">Heme</keyword>
<keyword evidence="5" id="KW-0472">Membrane</keyword>
<feature type="transmembrane region" description="Helical" evidence="5">
    <location>
        <begin position="76"/>
        <end position="97"/>
    </location>
</feature>
<feature type="non-terminal residue" evidence="6">
    <location>
        <position position="562"/>
    </location>
</feature>
<dbReference type="CDD" id="cd11061">
    <property type="entry name" value="CYP67-like"/>
    <property type="match status" value="1"/>
</dbReference>
<dbReference type="SUPFAM" id="SSF48264">
    <property type="entry name" value="Cytochrome P450"/>
    <property type="match status" value="1"/>
</dbReference>
<comment type="caution">
    <text evidence="6">The sequence shown here is derived from an EMBL/GenBank/DDBJ whole genome shotgun (WGS) entry which is preliminary data.</text>
</comment>
<dbReference type="GO" id="GO:0005506">
    <property type="term" value="F:iron ion binding"/>
    <property type="evidence" value="ECO:0007669"/>
    <property type="project" value="InterPro"/>
</dbReference>
<dbReference type="Pfam" id="PF00067">
    <property type="entry name" value="p450"/>
    <property type="match status" value="1"/>
</dbReference>
<dbReference type="PANTHER" id="PTHR24305">
    <property type="entry name" value="CYTOCHROME P450"/>
    <property type="match status" value="1"/>
</dbReference>
<evidence type="ECO:0000256" key="5">
    <source>
        <dbReference type="SAM" id="Phobius"/>
    </source>
</evidence>
<keyword evidence="7" id="KW-1185">Reference proteome</keyword>
<evidence type="ECO:0000313" key="7">
    <source>
        <dbReference type="Proteomes" id="UP000777438"/>
    </source>
</evidence>
<name>A0A9P9AJZ9_9HYPO</name>
<dbReference type="Gene3D" id="1.10.630.10">
    <property type="entry name" value="Cytochrome P450"/>
    <property type="match status" value="1"/>
</dbReference>
<reference evidence="6 7" key="1">
    <citation type="journal article" date="2021" name="Nat. Commun.">
        <title>Genetic determinants of endophytism in the Arabidopsis root mycobiome.</title>
        <authorList>
            <person name="Mesny F."/>
            <person name="Miyauchi S."/>
            <person name="Thiergart T."/>
            <person name="Pickel B."/>
            <person name="Atanasova L."/>
            <person name="Karlsson M."/>
            <person name="Huettel B."/>
            <person name="Barry K.W."/>
            <person name="Haridas S."/>
            <person name="Chen C."/>
            <person name="Bauer D."/>
            <person name="Andreopoulos W."/>
            <person name="Pangilinan J."/>
            <person name="LaButti K."/>
            <person name="Riley R."/>
            <person name="Lipzen A."/>
            <person name="Clum A."/>
            <person name="Drula E."/>
            <person name="Henrissat B."/>
            <person name="Kohler A."/>
            <person name="Grigoriev I.V."/>
            <person name="Martin F.M."/>
            <person name="Hacquard S."/>
        </authorList>
    </citation>
    <scope>NUCLEOTIDE SEQUENCE [LARGE SCALE GENOMIC DNA]</scope>
    <source>
        <strain evidence="6 7">MPI-CAGE-CH-0241</strain>
    </source>
</reference>
<dbReference type="PRINTS" id="PR00463">
    <property type="entry name" value="EP450I"/>
</dbReference>
<keyword evidence="5" id="KW-0812">Transmembrane</keyword>
<organism evidence="6 7">
    <name type="scientific">Thelonectria olida</name>
    <dbReference type="NCBI Taxonomy" id="1576542"/>
    <lineage>
        <taxon>Eukaryota</taxon>
        <taxon>Fungi</taxon>
        <taxon>Dikarya</taxon>
        <taxon>Ascomycota</taxon>
        <taxon>Pezizomycotina</taxon>
        <taxon>Sordariomycetes</taxon>
        <taxon>Hypocreomycetidae</taxon>
        <taxon>Hypocreales</taxon>
        <taxon>Nectriaceae</taxon>
        <taxon>Thelonectria</taxon>
    </lineage>
</organism>
<feature type="binding site" description="axial binding residue" evidence="4">
    <location>
        <position position="506"/>
    </location>
    <ligand>
        <name>heme</name>
        <dbReference type="ChEBI" id="CHEBI:30413"/>
    </ligand>
    <ligandPart>
        <name>Fe</name>
        <dbReference type="ChEBI" id="CHEBI:18248"/>
    </ligandPart>
</feature>
<feature type="transmembrane region" description="Helical" evidence="5">
    <location>
        <begin position="44"/>
        <end position="64"/>
    </location>
</feature>
<dbReference type="PANTHER" id="PTHR24305:SF78">
    <property type="entry name" value="P450, PUTATIVE (EUROFUNG)-RELATED"/>
    <property type="match status" value="1"/>
</dbReference>
<dbReference type="InterPro" id="IPR002401">
    <property type="entry name" value="Cyt_P450_E_grp-I"/>
</dbReference>
<dbReference type="EMBL" id="JAGPYM010000034">
    <property type="protein sequence ID" value="KAH6876594.1"/>
    <property type="molecule type" value="Genomic_DNA"/>
</dbReference>
<evidence type="ECO:0000256" key="2">
    <source>
        <dbReference type="ARBA" id="ARBA00022723"/>
    </source>
</evidence>
<gene>
    <name evidence="6" type="ORF">B0T10DRAFT_448398</name>
</gene>
<dbReference type="OrthoDB" id="6692864at2759"/>
<evidence type="ECO:0000256" key="1">
    <source>
        <dbReference type="ARBA" id="ARBA00022617"/>
    </source>
</evidence>
<keyword evidence="2 4" id="KW-0479">Metal-binding</keyword>
<dbReference type="InterPro" id="IPR001128">
    <property type="entry name" value="Cyt_P450"/>
</dbReference>
<dbReference type="InterPro" id="IPR036396">
    <property type="entry name" value="Cyt_P450_sf"/>
</dbReference>
<dbReference type="GO" id="GO:0020037">
    <property type="term" value="F:heme binding"/>
    <property type="evidence" value="ECO:0007669"/>
    <property type="project" value="InterPro"/>
</dbReference>
<proteinExistence type="predicted"/>
<dbReference type="Proteomes" id="UP000777438">
    <property type="component" value="Unassembled WGS sequence"/>
</dbReference>
<protein>
    <submittedName>
        <fullName evidence="6">Cytochrome P450</fullName>
    </submittedName>
</protein>
<evidence type="ECO:0000256" key="4">
    <source>
        <dbReference type="PIRSR" id="PIRSR602401-1"/>
    </source>
</evidence>
<sequence>MPTLSLVLSSALKSSLEVTAAASFVGGIATHIVIRPHEIDSKAWAILFSYFAALAHLLLSYVLLCEFSAGQALLRTIVVSNAFNLGLVGSILTYRALFHRLRRFPGPFPAKLSRFYAMKNAAKSLRANEEIQKLHEKYGDFVRVGPREISINREAAIRVLYEPPTQCARSPWYSQVSNDTTKISLHSTRDLIVHKNRKRAWARGLGFRALAQYEERIVSKVDLLMSRIANHEGIAIDMTQYATFFGFDVMGEVGFSKDFDMLNSGNKHTAIQGLHESMGAVGVLGTVPWLMSMLGKIPGATGSYSHFMDWCGKELQTKRGIVAREKAALQDQDPRDVMSWLLRAEEENDRSAPPGEGAFQEDSRLMIIAGSDTVAVALANALYYLTRNQASYRKLQELVDAQFPGGEQDWTYEQAKSITCLDYIIQETLRLKPSVPAGLTRLTPAGGIQVDEVFIPADTIVSVPAHTIHRDPRYWENALEFNPERWEGVNPEKVPWIPFTRGQFACAGKNLALMELKMVLSRIALRYNMEFPPGEDGEKFDKEAKDTFTLNVPELLIVFTLR</sequence>
<dbReference type="InterPro" id="IPR050121">
    <property type="entry name" value="Cytochrome_P450_monoxygenase"/>
</dbReference>
<accession>A0A9P9AJZ9</accession>